<keyword evidence="2" id="KW-1185">Reference proteome</keyword>
<dbReference type="OrthoDB" id="3910572at2"/>
<organism evidence="1 2">
    <name type="scientific">Alkaliphilus oremlandii (strain OhILAs)</name>
    <name type="common">Clostridium oremlandii (strain OhILAs)</name>
    <dbReference type="NCBI Taxonomy" id="350688"/>
    <lineage>
        <taxon>Bacteria</taxon>
        <taxon>Bacillati</taxon>
        <taxon>Bacillota</taxon>
        <taxon>Clostridia</taxon>
        <taxon>Peptostreptococcales</taxon>
        <taxon>Natronincolaceae</taxon>
        <taxon>Alkaliphilus</taxon>
    </lineage>
</organism>
<proteinExistence type="predicted"/>
<dbReference type="AlphaFoldDB" id="A8MHW7"/>
<dbReference type="EMBL" id="CP000853">
    <property type="protein sequence ID" value="ABW19399.1"/>
    <property type="molecule type" value="Genomic_DNA"/>
</dbReference>
<dbReference type="STRING" id="350688.Clos_1859"/>
<evidence type="ECO:0000313" key="1">
    <source>
        <dbReference type="EMBL" id="ABW19399.1"/>
    </source>
</evidence>
<dbReference type="KEGG" id="aoe:Clos_1859"/>
<reference evidence="2" key="1">
    <citation type="submission" date="2007-10" db="EMBL/GenBank/DDBJ databases">
        <title>Complete genome of Alkaliphilus oremlandii OhILAs.</title>
        <authorList>
            <person name="Copeland A."/>
            <person name="Lucas S."/>
            <person name="Lapidus A."/>
            <person name="Barry K."/>
            <person name="Detter J.C."/>
            <person name="Glavina del Rio T."/>
            <person name="Hammon N."/>
            <person name="Israni S."/>
            <person name="Dalin E."/>
            <person name="Tice H."/>
            <person name="Pitluck S."/>
            <person name="Chain P."/>
            <person name="Malfatti S."/>
            <person name="Shin M."/>
            <person name="Vergez L."/>
            <person name="Schmutz J."/>
            <person name="Larimer F."/>
            <person name="Land M."/>
            <person name="Hauser L."/>
            <person name="Kyrpides N."/>
            <person name="Mikhailova N."/>
            <person name="Stolz J.F."/>
            <person name="Dawson A."/>
            <person name="Fisher E."/>
            <person name="Crable B."/>
            <person name="Perera E."/>
            <person name="Lisak J."/>
            <person name="Ranganathan M."/>
            <person name="Basu P."/>
            <person name="Richardson P."/>
        </authorList>
    </citation>
    <scope>NUCLEOTIDE SEQUENCE [LARGE SCALE GENOMIC DNA]</scope>
    <source>
        <strain evidence="2">OhILAs</strain>
    </source>
</reference>
<dbReference type="Proteomes" id="UP000000269">
    <property type="component" value="Chromosome"/>
</dbReference>
<dbReference type="HOGENOM" id="CLU_402619_0_0_9"/>
<dbReference type="eggNOG" id="COG2141">
    <property type="taxonomic scope" value="Bacteria"/>
</dbReference>
<protein>
    <submittedName>
        <fullName evidence="1">Uncharacterized protein</fullName>
    </submittedName>
</protein>
<accession>A8MHW7</accession>
<evidence type="ECO:0000313" key="2">
    <source>
        <dbReference type="Proteomes" id="UP000000269"/>
    </source>
</evidence>
<dbReference type="RefSeq" id="WP_012159711.1">
    <property type="nucleotide sequence ID" value="NC_009922.1"/>
</dbReference>
<name>A8MHW7_ALKOO</name>
<gene>
    <name evidence="1" type="ordered locus">Clos_1859</name>
</gene>
<sequence length="683" mass="80277">MNYLEWNEAIARHYFNESMAGREVILFMDENLINSLGERKNSDIEDFFEAIKEGSRWCRGDTVCEKAYTTYSWGKIRNEPGFPPYIAYLAFFVLAAGLDEDFATHAYYPKLSTLLDKLDEGTNGRRPKDFDKMEELWYDLQEWSIDKEQEKLGKFIARSMINWKHVGLPMAQVLITQDERSRLPNFFKESSFDPVFPPTLDAISSAIYRSGIFSQKTKRLASTTDKNKAPFREALLQLIKQDLLEWDGTIEVSNEAIQERQKSNKQSINVTLRICIDGFDRFTSSIKTSLRFKTAKDFPDDEMTFESLFSKVTFTCEEEELGWSTQLLDEIEQELLCVSALDLLNGDQFEDKEYGWSASLKPSKLRIFERDEDRNLTGWIEVDSIKSNTEYYILCHDRIKNSIEEWGYKYCTDFKIENASNLPNGWYLYKTTEINHSHPDEDILKLPLNYSFRLDGGIKASKGNTYFKFCPPRVHLEGGKLEQLSIQVSPENQDIQEYEKGRWKFVNGCVNNDVVDLSLYIGEEMIIHKKINFQSSMLMNNYYLPRMNRFGHLLEEKDDNGYIQGVHITEKELQKLPTYTPEIPTYSSDTIIFLGRVPGQIISWPKEDLNIEWEPIWALSKIKRDYWKVHFIGSNIDERMRLSKEYPKWKKWRQEFIQKNVELPKIKIIRELWLSYKKEARKL</sequence>